<evidence type="ECO:0000256" key="1">
    <source>
        <dbReference type="SAM" id="MobiDB-lite"/>
    </source>
</evidence>
<dbReference type="Proteomes" id="UP000038010">
    <property type="component" value="Unassembled WGS sequence"/>
</dbReference>
<comment type="caution">
    <text evidence="2">The sequence shown here is derived from an EMBL/GenBank/DDBJ whole genome shotgun (WGS) entry which is preliminary data.</text>
</comment>
<evidence type="ECO:0000313" key="3">
    <source>
        <dbReference type="Proteomes" id="UP000038010"/>
    </source>
</evidence>
<dbReference type="VEuPathDB" id="FungiDB:AB675_11829"/>
<feature type="region of interest" description="Disordered" evidence="1">
    <location>
        <begin position="1"/>
        <end position="24"/>
    </location>
</feature>
<sequence length="519" mass="57726">MSDFDAVAGPSSTPTSSSTSGKKVKAEGVKWSEFATNAIVAAVDSLAGDDSPLLGNQQQAFQNMVEHIKDEFTNPNAPLDTRKVRDKLAHIWRECKQAGCGDIKEFWRHGTAKLDMASFENKFLKEQGYHPEDYEDESADAGTGSGDTDVAASRKRDRAQFEEDLALEAPGAPAQVDPPTPTLRDLFQQERWNPNIGLPERPTDNEVHTVVATLQTSIIRRDGRCTPAEVRVDMRVIYRESALAVNTLLPAMGFPPQQPPALDTTIRFSDEMAELLAMLMGTWNTEDGDWKKTNQLLRCALSLQTADQISLNILIQSLVGAAVVSWVFDLLKFNERDEFTPEELEQRFPDQAKMLSEKLDTLIGQVIPSRRGSAFLEDKSLGLFSRVYPKAAAPITKEQTKFHRPDPSTAHPIADFQWQEDWLESLALIFHLALQFRANLSMHDRYTACLFEFPAHLDPTAEAGPNCVMLGLLPTIKVQELVWDHEDEAGQGVGEPRAELRRLFDGVYHAGFFGADGGD</sequence>
<feature type="region of interest" description="Disordered" evidence="1">
    <location>
        <begin position="133"/>
        <end position="159"/>
    </location>
</feature>
<dbReference type="RefSeq" id="XP_017996792.1">
    <property type="nucleotide sequence ID" value="XM_018140708.1"/>
</dbReference>
<evidence type="ECO:0000313" key="2">
    <source>
        <dbReference type="EMBL" id="KPI36829.1"/>
    </source>
</evidence>
<dbReference type="GeneID" id="28732589"/>
<gene>
    <name evidence="2" type="ORF">AB675_11829</name>
</gene>
<dbReference type="AlphaFoldDB" id="A0A0N0NJM6"/>
<proteinExistence type="predicted"/>
<reference evidence="2 3" key="1">
    <citation type="submission" date="2015-06" db="EMBL/GenBank/DDBJ databases">
        <title>Draft genome of the ant-associated black yeast Phialophora attae CBS 131958.</title>
        <authorList>
            <person name="Moreno L.F."/>
            <person name="Stielow B.J."/>
            <person name="de Hoog S."/>
            <person name="Vicente V.A."/>
            <person name="Weiss V.A."/>
            <person name="de Vries M."/>
            <person name="Cruz L.M."/>
            <person name="Souza E.M."/>
        </authorList>
    </citation>
    <scope>NUCLEOTIDE SEQUENCE [LARGE SCALE GENOMIC DNA]</scope>
    <source>
        <strain evidence="2 3">CBS 131958</strain>
    </source>
</reference>
<accession>A0A0N0NJM6</accession>
<feature type="compositionally biased region" description="Low complexity" evidence="1">
    <location>
        <begin position="10"/>
        <end position="20"/>
    </location>
</feature>
<name>A0A0N0NJM6_9EURO</name>
<keyword evidence="3" id="KW-1185">Reference proteome</keyword>
<dbReference type="EMBL" id="LFJN01000028">
    <property type="protein sequence ID" value="KPI36829.1"/>
    <property type="molecule type" value="Genomic_DNA"/>
</dbReference>
<protein>
    <submittedName>
        <fullName evidence="2">Uncharacterized protein</fullName>
    </submittedName>
</protein>
<organism evidence="2 3">
    <name type="scientific">Cyphellophora attinorum</name>
    <dbReference type="NCBI Taxonomy" id="1664694"/>
    <lineage>
        <taxon>Eukaryota</taxon>
        <taxon>Fungi</taxon>
        <taxon>Dikarya</taxon>
        <taxon>Ascomycota</taxon>
        <taxon>Pezizomycotina</taxon>
        <taxon>Eurotiomycetes</taxon>
        <taxon>Chaetothyriomycetidae</taxon>
        <taxon>Chaetothyriales</taxon>
        <taxon>Cyphellophoraceae</taxon>
        <taxon>Cyphellophora</taxon>
    </lineage>
</organism>